<dbReference type="SUPFAM" id="SSF53448">
    <property type="entry name" value="Nucleotide-diphospho-sugar transferases"/>
    <property type="match status" value="1"/>
</dbReference>
<organism evidence="2 3">
    <name type="scientific">Alteromonas pelagimontana</name>
    <dbReference type="NCBI Taxonomy" id="1858656"/>
    <lineage>
        <taxon>Bacteria</taxon>
        <taxon>Pseudomonadati</taxon>
        <taxon>Pseudomonadota</taxon>
        <taxon>Gammaproteobacteria</taxon>
        <taxon>Alteromonadales</taxon>
        <taxon>Alteromonadaceae</taxon>
        <taxon>Alteromonas/Salinimonas group</taxon>
        <taxon>Alteromonas</taxon>
    </lineage>
</organism>
<evidence type="ECO:0000313" key="2">
    <source>
        <dbReference type="EMBL" id="QJR81840.1"/>
    </source>
</evidence>
<evidence type="ECO:0000313" key="3">
    <source>
        <dbReference type="Proteomes" id="UP000219285"/>
    </source>
</evidence>
<name>A0A6M4MGW2_9ALTE</name>
<feature type="domain" description="Glycosyltransferase 2-like" evidence="1">
    <location>
        <begin position="4"/>
        <end position="113"/>
    </location>
</feature>
<dbReference type="RefSeq" id="WP_075610594.1">
    <property type="nucleotide sequence ID" value="NZ_CP052766.1"/>
</dbReference>
<dbReference type="PANTHER" id="PTHR43685">
    <property type="entry name" value="GLYCOSYLTRANSFERASE"/>
    <property type="match status" value="1"/>
</dbReference>
<dbReference type="PANTHER" id="PTHR43685:SF2">
    <property type="entry name" value="GLYCOSYLTRANSFERASE 2-LIKE DOMAIN-CONTAINING PROTEIN"/>
    <property type="match status" value="1"/>
</dbReference>
<proteinExistence type="predicted"/>
<reference evidence="2 3" key="2">
    <citation type="submission" date="2020-04" db="EMBL/GenBank/DDBJ databases">
        <title>Complete genome sequence of Alteromonas pelagimontana 5.12T.</title>
        <authorList>
            <person name="Sinha R.K."/>
            <person name="Krishnan K.P."/>
            <person name="Kurian J.P."/>
        </authorList>
    </citation>
    <scope>NUCLEOTIDE SEQUENCE [LARGE SCALE GENOMIC DNA]</scope>
    <source>
        <strain evidence="2 3">5.12</strain>
    </source>
</reference>
<dbReference type="CDD" id="cd00761">
    <property type="entry name" value="Glyco_tranf_GTA_type"/>
    <property type="match status" value="1"/>
</dbReference>
<dbReference type="OrthoDB" id="9802649at2"/>
<keyword evidence="3" id="KW-1185">Reference proteome</keyword>
<dbReference type="KEGG" id="apel:CA267_014270"/>
<accession>A0A6M4MGW2</accession>
<reference evidence="3" key="1">
    <citation type="submission" date="2014-12" db="EMBL/GenBank/DDBJ databases">
        <title>Complete genome sequence of a multi-drug resistant Klebsiella pneumoniae.</title>
        <authorList>
            <person name="Hua X."/>
            <person name="Chen Q."/>
            <person name="Li X."/>
            <person name="Feng Y."/>
            <person name="Ruan Z."/>
            <person name="Yu Y."/>
        </authorList>
    </citation>
    <scope>NUCLEOTIDE SEQUENCE [LARGE SCALE GENOMIC DNA]</scope>
    <source>
        <strain evidence="3">5.12</strain>
    </source>
</reference>
<dbReference type="InterPro" id="IPR050834">
    <property type="entry name" value="Glycosyltransf_2"/>
</dbReference>
<evidence type="ECO:0000259" key="1">
    <source>
        <dbReference type="Pfam" id="PF00535"/>
    </source>
</evidence>
<dbReference type="InterPro" id="IPR001173">
    <property type="entry name" value="Glyco_trans_2-like"/>
</dbReference>
<protein>
    <submittedName>
        <fullName evidence="2">Glycosyltransferase</fullName>
    </submittedName>
</protein>
<dbReference type="Pfam" id="PF00535">
    <property type="entry name" value="Glycos_transf_2"/>
    <property type="match status" value="1"/>
</dbReference>
<dbReference type="Gene3D" id="3.90.550.10">
    <property type="entry name" value="Spore Coat Polysaccharide Biosynthesis Protein SpsA, Chain A"/>
    <property type="match status" value="1"/>
</dbReference>
<dbReference type="GO" id="GO:0016740">
    <property type="term" value="F:transferase activity"/>
    <property type="evidence" value="ECO:0007669"/>
    <property type="project" value="UniProtKB-KW"/>
</dbReference>
<dbReference type="Proteomes" id="UP000219285">
    <property type="component" value="Chromosome"/>
</dbReference>
<gene>
    <name evidence="2" type="ORF">CA267_014270</name>
</gene>
<sequence>MYFSVVIPVYNRSKELIRALRSLARQTIKNFEVIVVDDGSVEKIAEEIRKVVSEAGELNIQLLRHDKNINGAAARNTGISKAQGEFILFLDSDDTWQESKLAKIQEAIKAYKGDKNNVVFHHPYQNFRAGKLEAAFPVVAKKEDESVAYYSFVINQIGGLQSSTLCVSASLCKRVGFDPSLKGHQDWDFCLRLEAAHAQFFFLEEALSVRYLGDNHSVAASLNWQFSLEFLRKRQRHFSKTAKVGYLQNIIARKAIYNDQSRELLLNFIALRMGILGAAMWPFWRTVIKERTRARLRYRQFIYSLSPGIKNLILWGKNNYSQKFILHASATFNVLCIIDRNAEADEKFFGVDVLAIHRVEEHTWKMCDAVVLMTDNHSGSMKKDLAQVRPEMSPFVYQY</sequence>
<dbReference type="EMBL" id="CP052766">
    <property type="protein sequence ID" value="QJR81840.1"/>
    <property type="molecule type" value="Genomic_DNA"/>
</dbReference>
<dbReference type="InterPro" id="IPR029044">
    <property type="entry name" value="Nucleotide-diphossugar_trans"/>
</dbReference>
<keyword evidence="2" id="KW-0808">Transferase</keyword>
<dbReference type="AlphaFoldDB" id="A0A6M4MGW2"/>